<dbReference type="Proteomes" id="UP001152836">
    <property type="component" value="Unassembled WGS sequence"/>
</dbReference>
<proteinExistence type="predicted"/>
<reference evidence="2" key="1">
    <citation type="submission" date="2022-06" db="EMBL/GenBank/DDBJ databases">
        <authorList>
            <person name="Andreotti S."/>
            <person name="Wyler E."/>
        </authorList>
    </citation>
    <scope>NUCLEOTIDE SEQUENCE</scope>
</reference>
<sequence length="129" mass="14524">MALCAFFQGNRNQAPLPLAEFLAGNWTLEGEQLSPKLLFQIVQLNGTRLEPVSLGDFTSWLSSAFSFFKEWVGVAMFGAALLCGMVFRLWLICRIRRQHRQDNIKIIQALRALDQGASPQVWLVGLRDG</sequence>
<evidence type="ECO:0000256" key="1">
    <source>
        <dbReference type="SAM" id="Phobius"/>
    </source>
</evidence>
<comment type="caution">
    <text evidence="2">The sequence shown here is derived from an EMBL/GenBank/DDBJ whole genome shotgun (WGS) entry which is preliminary data.</text>
</comment>
<keyword evidence="1" id="KW-1133">Transmembrane helix</keyword>
<keyword evidence="1" id="KW-0812">Transmembrane</keyword>
<keyword evidence="1" id="KW-0472">Membrane</keyword>
<protein>
    <submittedName>
        <fullName evidence="2">1500011B03Rik protein</fullName>
    </submittedName>
</protein>
<dbReference type="EMBL" id="CALSGD010000043">
    <property type="protein sequence ID" value="CAH6776761.1"/>
    <property type="molecule type" value="Genomic_DNA"/>
</dbReference>
<name>A0AAU9YQY8_PHORO</name>
<keyword evidence="3" id="KW-1185">Reference proteome</keyword>
<accession>A0AAU9YQY8</accession>
<organism evidence="2 3">
    <name type="scientific">Phodopus roborovskii</name>
    <name type="common">Roborovski's desert hamster</name>
    <name type="synonym">Cricetulus roborovskii</name>
    <dbReference type="NCBI Taxonomy" id="109678"/>
    <lineage>
        <taxon>Eukaryota</taxon>
        <taxon>Metazoa</taxon>
        <taxon>Chordata</taxon>
        <taxon>Craniata</taxon>
        <taxon>Vertebrata</taxon>
        <taxon>Euteleostomi</taxon>
        <taxon>Mammalia</taxon>
        <taxon>Eutheria</taxon>
        <taxon>Euarchontoglires</taxon>
        <taxon>Glires</taxon>
        <taxon>Rodentia</taxon>
        <taxon>Myomorpha</taxon>
        <taxon>Muroidea</taxon>
        <taxon>Cricetidae</taxon>
        <taxon>Cricetinae</taxon>
        <taxon>Phodopus</taxon>
    </lineage>
</organism>
<evidence type="ECO:0000313" key="2">
    <source>
        <dbReference type="EMBL" id="CAH6776761.1"/>
    </source>
</evidence>
<dbReference type="PANTHER" id="PTHR37874:SF2">
    <property type="entry name" value="GENE 8113-RELATED"/>
    <property type="match status" value="1"/>
</dbReference>
<feature type="transmembrane region" description="Helical" evidence="1">
    <location>
        <begin position="71"/>
        <end position="91"/>
    </location>
</feature>
<dbReference type="PANTHER" id="PTHR37874">
    <property type="entry name" value="RIKEN CDNA 1500011B03 GENE-RELATED"/>
    <property type="match status" value="1"/>
</dbReference>
<evidence type="ECO:0000313" key="3">
    <source>
        <dbReference type="Proteomes" id="UP001152836"/>
    </source>
</evidence>
<gene>
    <name evidence="2" type="primary">1500011B03Rik</name>
    <name evidence="2" type="ORF">PHOROB_LOCUS781</name>
</gene>
<dbReference type="InterPro" id="IPR053368">
    <property type="entry name" value="Viral_Envelope_Glycoprotein"/>
</dbReference>
<dbReference type="AlphaFoldDB" id="A0AAU9YQY8"/>